<dbReference type="Proteomes" id="UP001189429">
    <property type="component" value="Unassembled WGS sequence"/>
</dbReference>
<comment type="caution">
    <text evidence="3">The sequence shown here is derived from an EMBL/GenBank/DDBJ whole genome shotgun (WGS) entry which is preliminary data.</text>
</comment>
<sequence length="804" mass="86796">EQVHGNKKHCKAHHRIYECLRNHSLKGVDDLDEKTETEESKSFKAIFGHRGKKGSKNYDGDPEIASQVLEDVRKKHPDMDDAGGSGARSTKARGTDISLSTYVNRRGTEKSKSEVSARPKWDFELFSCQMELLRRWTPTKIKQEWAQLEENTPDDQKDNCGPPDNPLRMPVPSWMVGEDRSVQQTKNYQAQEMVTAKPKGKAMTKTALDNAVKDCAKGFTTISAASSAGALLSPSANAVNATDDVAKSAADIMVSRGASSAAGGSAHQQGAPGSAPAASGAGAAGAKESSGDPGSASKKQKFDVGVSRLQTAEAKNRMLATECDKLAKALALASKTHKEGGASGESEKGLLMERFVIGAMVLGKEMTIEMGSIESAPDVNINGNFTDALKEFKEASKRQHDQAEEPNDPLPSHLSSDAVTYHDYKLKETVEKALLLPIDKKEELFCIFRARSLVESIRVATTPDAIEEAESKVDQFKMQIVQLIDCIKDAAKLVKKSASTASQAAAQRDKEAKAKKLEEQRMAASAATSALKKQITSMRISKAGTFAVDWVSTGGKAVKSFGNVSAFDEALKKDSAVVDEPFKVTTGEEWAKQLENSVIKTSLEKFPEKFPAQAEKRDDQATAPMLAAHGTSVIEPLMNSIPPRTMYADVSKHPVVASSTDKLWLFGYLPTFVSTDFETGLFGSVRYYAKGGNVKLIFIKGADLLKHLGYVKEVDLKSRASAMLEALKPEDAKTLIDKGTQIFTTTATPGDLVAVPPGYFVCAAASGSSVVGVRKSLLLQRDSGKTDLEAFGEHADFNKDDVLQ</sequence>
<name>A0ABN9YEG5_9DINO</name>
<feature type="coiled-coil region" evidence="1">
    <location>
        <begin position="507"/>
        <end position="534"/>
    </location>
</feature>
<feature type="compositionally biased region" description="Low complexity" evidence="2">
    <location>
        <begin position="260"/>
        <end position="286"/>
    </location>
</feature>
<feature type="region of interest" description="Disordered" evidence="2">
    <location>
        <begin position="394"/>
        <end position="416"/>
    </location>
</feature>
<feature type="region of interest" description="Disordered" evidence="2">
    <location>
        <begin position="260"/>
        <end position="303"/>
    </location>
</feature>
<feature type="compositionally biased region" description="Basic and acidic residues" evidence="2">
    <location>
        <begin position="394"/>
        <end position="403"/>
    </location>
</feature>
<evidence type="ECO:0000313" key="3">
    <source>
        <dbReference type="EMBL" id="CAK0911218.1"/>
    </source>
</evidence>
<reference evidence="3" key="1">
    <citation type="submission" date="2023-10" db="EMBL/GenBank/DDBJ databases">
        <authorList>
            <person name="Chen Y."/>
            <person name="Shah S."/>
            <person name="Dougan E. K."/>
            <person name="Thang M."/>
            <person name="Chan C."/>
        </authorList>
    </citation>
    <scope>NUCLEOTIDE SEQUENCE [LARGE SCALE GENOMIC DNA]</scope>
</reference>
<evidence type="ECO:0000256" key="2">
    <source>
        <dbReference type="SAM" id="MobiDB-lite"/>
    </source>
</evidence>
<feature type="non-terminal residue" evidence="3">
    <location>
        <position position="1"/>
    </location>
</feature>
<keyword evidence="1" id="KW-0175">Coiled coil</keyword>
<evidence type="ECO:0008006" key="5">
    <source>
        <dbReference type="Google" id="ProtNLM"/>
    </source>
</evidence>
<feature type="non-terminal residue" evidence="3">
    <location>
        <position position="804"/>
    </location>
</feature>
<keyword evidence="4" id="KW-1185">Reference proteome</keyword>
<feature type="region of interest" description="Disordered" evidence="2">
    <location>
        <begin position="74"/>
        <end position="95"/>
    </location>
</feature>
<organism evidence="3 4">
    <name type="scientific">Prorocentrum cordatum</name>
    <dbReference type="NCBI Taxonomy" id="2364126"/>
    <lineage>
        <taxon>Eukaryota</taxon>
        <taxon>Sar</taxon>
        <taxon>Alveolata</taxon>
        <taxon>Dinophyceae</taxon>
        <taxon>Prorocentrales</taxon>
        <taxon>Prorocentraceae</taxon>
        <taxon>Prorocentrum</taxon>
    </lineage>
</organism>
<evidence type="ECO:0000256" key="1">
    <source>
        <dbReference type="SAM" id="Coils"/>
    </source>
</evidence>
<evidence type="ECO:0000313" key="4">
    <source>
        <dbReference type="Proteomes" id="UP001189429"/>
    </source>
</evidence>
<gene>
    <name evidence="3" type="ORF">PCOR1329_LOCUS85160</name>
</gene>
<dbReference type="EMBL" id="CAUYUJ010022540">
    <property type="protein sequence ID" value="CAK0911218.1"/>
    <property type="molecule type" value="Genomic_DNA"/>
</dbReference>
<protein>
    <recommendedName>
        <fullName evidence="5">JmjC domain-containing protein</fullName>
    </recommendedName>
</protein>
<accession>A0ABN9YEG5</accession>
<proteinExistence type="predicted"/>